<evidence type="ECO:0000313" key="3">
    <source>
        <dbReference type="EMBL" id="RAZ73929.1"/>
    </source>
</evidence>
<feature type="region of interest" description="Disordered" evidence="1">
    <location>
        <begin position="24"/>
        <end position="111"/>
    </location>
</feature>
<dbReference type="RefSeq" id="WP_112129704.1">
    <property type="nucleotide sequence ID" value="NZ_QMBQ01000007.1"/>
</dbReference>
<accession>A0A330GMA0</accession>
<protein>
    <submittedName>
        <fullName evidence="3">Sel1 repeat family protein</fullName>
    </submittedName>
</protein>
<dbReference type="SUPFAM" id="SSF81901">
    <property type="entry name" value="HCP-like"/>
    <property type="match status" value="1"/>
</dbReference>
<dbReference type="OrthoDB" id="9816559at2"/>
<organism evidence="3 4">
    <name type="scientific">Mesorhizobium atlanticum</name>
    <dbReference type="NCBI Taxonomy" id="2233532"/>
    <lineage>
        <taxon>Bacteria</taxon>
        <taxon>Pseudomonadati</taxon>
        <taxon>Pseudomonadota</taxon>
        <taxon>Alphaproteobacteria</taxon>
        <taxon>Hyphomicrobiales</taxon>
        <taxon>Phyllobacteriaceae</taxon>
        <taxon>Mesorhizobium</taxon>
    </lineage>
</organism>
<dbReference type="PANTHER" id="PTHR45011:SF1">
    <property type="entry name" value="DAP3-BINDING CELL DEATH ENHANCER 1"/>
    <property type="match status" value="1"/>
</dbReference>
<dbReference type="SMART" id="SM00671">
    <property type="entry name" value="SEL1"/>
    <property type="match status" value="6"/>
</dbReference>
<evidence type="ECO:0000313" key="4">
    <source>
        <dbReference type="Proteomes" id="UP000251956"/>
    </source>
</evidence>
<comment type="caution">
    <text evidence="3">The sequence shown here is derived from an EMBL/GenBank/DDBJ whole genome shotgun (WGS) entry which is preliminary data.</text>
</comment>
<dbReference type="Gene3D" id="1.25.40.10">
    <property type="entry name" value="Tetratricopeptide repeat domain"/>
    <property type="match status" value="2"/>
</dbReference>
<reference evidence="4" key="1">
    <citation type="submission" date="2018-06" db="EMBL/GenBank/DDBJ databases">
        <authorList>
            <person name="Helene L.C."/>
            <person name="Dall'Agnol R."/>
            <person name="Delamuta J.R."/>
            <person name="Hungria M."/>
        </authorList>
    </citation>
    <scope>NUCLEOTIDE SEQUENCE [LARGE SCALE GENOMIC DNA]</scope>
    <source>
        <strain evidence="4">CNPSo 3140</strain>
    </source>
</reference>
<dbReference type="InterPro" id="IPR006597">
    <property type="entry name" value="Sel1-like"/>
</dbReference>
<dbReference type="InterPro" id="IPR052748">
    <property type="entry name" value="ISR_Activator"/>
</dbReference>
<dbReference type="InterPro" id="IPR011990">
    <property type="entry name" value="TPR-like_helical_dom_sf"/>
</dbReference>
<reference evidence="3 4" key="2">
    <citation type="submission" date="2018-07" db="EMBL/GenBank/DDBJ databases">
        <title>Diversity of Mesorhizobium strains in Brazil.</title>
        <authorList>
            <person name="Helene L.C.F."/>
            <person name="Dall'Agnol R."/>
            <person name="Delamuta J.R.M."/>
            <person name="Hungria M."/>
        </authorList>
    </citation>
    <scope>NUCLEOTIDE SEQUENCE [LARGE SCALE GENOMIC DNA]</scope>
    <source>
        <strain evidence="3 4">CNPSo 3140</strain>
    </source>
</reference>
<feature type="signal peptide" evidence="2">
    <location>
        <begin position="1"/>
        <end position="21"/>
    </location>
</feature>
<sequence length="387" mass="40907">MRLRGPCLVILAGLFAQAATAAETVPLPQPRPETSAPDKSAPDAAKPDATKPDAGTTGTGKPDTATPDAGAPDASRFGGDPHLDKPIQNTLPQPATMTPPSADTVNPDRFGAKQPDAAYGAFQRGLYKTAYNLAMERAKNGDPAAETLVAEILSRGLGVPLNPAEAAKWYGLAAEQGVPEAQFQYALMLLDGRYVKKDEKGAFALMQASAEAGNRLAQFNFAQLLVQQDPGDAGLAKAAVYYERAATTGLADAQYAMAQLYANGAGGKPHDDAQARILLAQAARQNYDTAQIDLAAWMIEGRGGERDLKSGFAWMKRAAQGGNVAAQNRLAKLYMGGIGTDPDLILAGAWYIVARRAGLIDPQMDDFLQGLDDDQTKQALQKANRLP</sequence>
<proteinExistence type="predicted"/>
<feature type="compositionally biased region" description="Polar residues" evidence="1">
    <location>
        <begin position="87"/>
        <end position="104"/>
    </location>
</feature>
<dbReference type="PANTHER" id="PTHR45011">
    <property type="entry name" value="DAP3-BINDING CELL DEATH ENHANCER 1"/>
    <property type="match status" value="1"/>
</dbReference>
<dbReference type="Pfam" id="PF08238">
    <property type="entry name" value="Sel1"/>
    <property type="match status" value="6"/>
</dbReference>
<feature type="compositionally biased region" description="Low complexity" evidence="1">
    <location>
        <begin position="62"/>
        <end position="74"/>
    </location>
</feature>
<dbReference type="Proteomes" id="UP000251956">
    <property type="component" value="Unassembled WGS sequence"/>
</dbReference>
<gene>
    <name evidence="3" type="ORF">DPM35_24140</name>
</gene>
<name>A0A330GMA0_9HYPH</name>
<evidence type="ECO:0000256" key="1">
    <source>
        <dbReference type="SAM" id="MobiDB-lite"/>
    </source>
</evidence>
<dbReference type="EMBL" id="QMBQ01000007">
    <property type="protein sequence ID" value="RAZ73929.1"/>
    <property type="molecule type" value="Genomic_DNA"/>
</dbReference>
<keyword evidence="2" id="KW-0732">Signal</keyword>
<feature type="chain" id="PRO_5016431919" evidence="2">
    <location>
        <begin position="22"/>
        <end position="387"/>
    </location>
</feature>
<feature type="compositionally biased region" description="Low complexity" evidence="1">
    <location>
        <begin position="34"/>
        <end position="44"/>
    </location>
</feature>
<keyword evidence="4" id="KW-1185">Reference proteome</keyword>
<dbReference type="AlphaFoldDB" id="A0A330GMA0"/>
<evidence type="ECO:0000256" key="2">
    <source>
        <dbReference type="SAM" id="SignalP"/>
    </source>
</evidence>